<dbReference type="EMBL" id="GGEC01045253">
    <property type="protein sequence ID" value="MBX25737.1"/>
    <property type="molecule type" value="Transcribed_RNA"/>
</dbReference>
<organism evidence="1">
    <name type="scientific">Rhizophora mucronata</name>
    <name type="common">Asiatic mangrove</name>
    <dbReference type="NCBI Taxonomy" id="61149"/>
    <lineage>
        <taxon>Eukaryota</taxon>
        <taxon>Viridiplantae</taxon>
        <taxon>Streptophyta</taxon>
        <taxon>Embryophyta</taxon>
        <taxon>Tracheophyta</taxon>
        <taxon>Spermatophyta</taxon>
        <taxon>Magnoliopsida</taxon>
        <taxon>eudicotyledons</taxon>
        <taxon>Gunneridae</taxon>
        <taxon>Pentapetalae</taxon>
        <taxon>rosids</taxon>
        <taxon>fabids</taxon>
        <taxon>Malpighiales</taxon>
        <taxon>Rhizophoraceae</taxon>
        <taxon>Rhizophora</taxon>
    </lineage>
</organism>
<dbReference type="AlphaFoldDB" id="A0A2P2M6B2"/>
<sequence>MCKSDDNFKVYGLGCCSVGLVLRSNEILKRILA</sequence>
<evidence type="ECO:0000313" key="1">
    <source>
        <dbReference type="EMBL" id="MBX25737.1"/>
    </source>
</evidence>
<accession>A0A2P2M6B2</accession>
<reference evidence="1" key="1">
    <citation type="submission" date="2018-02" db="EMBL/GenBank/DDBJ databases">
        <title>Rhizophora mucronata_Transcriptome.</title>
        <authorList>
            <person name="Meera S.P."/>
            <person name="Sreeshan A."/>
            <person name="Augustine A."/>
        </authorList>
    </citation>
    <scope>NUCLEOTIDE SEQUENCE</scope>
    <source>
        <tissue evidence="1">Leaf</tissue>
    </source>
</reference>
<name>A0A2P2M6B2_RHIMU</name>
<proteinExistence type="predicted"/>
<protein>
    <submittedName>
        <fullName evidence="1">Uncharacterized protein</fullName>
    </submittedName>
</protein>